<dbReference type="SUPFAM" id="SSF158472">
    <property type="entry name" value="HAMP domain-like"/>
    <property type="match status" value="1"/>
</dbReference>
<dbReference type="CDD" id="cd00082">
    <property type="entry name" value="HisKA"/>
    <property type="match status" value="1"/>
</dbReference>
<dbReference type="STRING" id="997350.HMPREF9129_1479"/>
<evidence type="ECO:0000256" key="11">
    <source>
        <dbReference type="ARBA" id="ARBA00022989"/>
    </source>
</evidence>
<keyword evidence="4" id="KW-1003">Cell membrane</keyword>
<evidence type="ECO:0000256" key="10">
    <source>
        <dbReference type="ARBA" id="ARBA00022840"/>
    </source>
</evidence>
<dbReference type="PATRIC" id="fig|997350.3.peg.1421"/>
<feature type="domain" description="Histidine kinase" evidence="15">
    <location>
        <begin position="149"/>
        <end position="369"/>
    </location>
</feature>
<evidence type="ECO:0000256" key="2">
    <source>
        <dbReference type="ARBA" id="ARBA00004651"/>
    </source>
</evidence>
<dbReference type="SUPFAM" id="SSF55874">
    <property type="entry name" value="ATPase domain of HSP90 chaperone/DNA topoisomerase II/histidine kinase"/>
    <property type="match status" value="1"/>
</dbReference>
<evidence type="ECO:0000256" key="3">
    <source>
        <dbReference type="ARBA" id="ARBA00012438"/>
    </source>
</evidence>
<dbReference type="Pfam" id="PF00672">
    <property type="entry name" value="HAMP"/>
    <property type="match status" value="1"/>
</dbReference>
<dbReference type="EMBL" id="AGBB01000143">
    <property type="protein sequence ID" value="EGY79398.1"/>
    <property type="molecule type" value="Genomic_DNA"/>
</dbReference>
<dbReference type="SMART" id="SM00304">
    <property type="entry name" value="HAMP"/>
    <property type="match status" value="1"/>
</dbReference>
<dbReference type="InterPro" id="IPR003661">
    <property type="entry name" value="HisK_dim/P_dom"/>
</dbReference>
<dbReference type="PANTHER" id="PTHR45528:SF1">
    <property type="entry name" value="SENSOR HISTIDINE KINASE CPXA"/>
    <property type="match status" value="1"/>
</dbReference>
<gene>
    <name evidence="17" type="ORF">HMPREF9129_1479</name>
</gene>
<proteinExistence type="predicted"/>
<dbReference type="PROSITE" id="PS50109">
    <property type="entry name" value="HIS_KIN"/>
    <property type="match status" value="1"/>
</dbReference>
<dbReference type="InterPro" id="IPR005467">
    <property type="entry name" value="His_kinase_dom"/>
</dbReference>
<sequence length="369" mass="43519">MRFEHEKKHAKTIDIVDWDYTIYIKFSVDFLLNYSVSLVLEDLIIPIGNIQIEIYNIDNFSLKLKMYGYIFAFLTTSLGTIITYVFLGRYLLPLRKLSEHMDNMDKQNLSESVELYSRAIEINSLIESFNNMMRKLKKSFEMQKDFSSYVAHQLKTPLTVLQTKIEVFNKREYKKEEVKELLDTISFQVNKLNNIIIKILNLTYIERMELKENIPLELLLEDLLVDFEERIEKEDINVEFNILTTEDRGVDNKNFNIVGNYILLYQAFYNLIDNAIKYSYKGGSVKVFIQNNEDKICIKIYDEGIGIEKSDKEYIFEPFFRGENPEKLKKEGIGMGLSFSKKVFDHHGAKIQIKDNFPKGTIIETYFER</sequence>
<dbReference type="Gene3D" id="1.10.287.130">
    <property type="match status" value="1"/>
</dbReference>
<evidence type="ECO:0000256" key="8">
    <source>
        <dbReference type="ARBA" id="ARBA00022741"/>
    </source>
</evidence>
<comment type="subcellular location">
    <subcellularLocation>
        <location evidence="2">Cell membrane</location>
        <topology evidence="2">Multi-pass membrane protein</topology>
    </subcellularLocation>
</comment>
<feature type="transmembrane region" description="Helical" evidence="14">
    <location>
        <begin position="66"/>
        <end position="87"/>
    </location>
</feature>
<dbReference type="GO" id="GO:0005524">
    <property type="term" value="F:ATP binding"/>
    <property type="evidence" value="ECO:0007669"/>
    <property type="project" value="UniProtKB-KW"/>
</dbReference>
<dbReference type="PRINTS" id="PR00344">
    <property type="entry name" value="BCTRLSENSOR"/>
</dbReference>
<evidence type="ECO:0000256" key="9">
    <source>
        <dbReference type="ARBA" id="ARBA00022777"/>
    </source>
</evidence>
<keyword evidence="7 14" id="KW-0812">Transmembrane</keyword>
<accession>G4D4Z9</accession>
<dbReference type="Proteomes" id="UP000003422">
    <property type="component" value="Unassembled WGS sequence"/>
</dbReference>
<dbReference type="InterPro" id="IPR004358">
    <property type="entry name" value="Sig_transdc_His_kin-like_C"/>
</dbReference>
<name>G4D4Z9_9FIRM</name>
<dbReference type="InterPro" id="IPR050398">
    <property type="entry name" value="HssS/ArlS-like"/>
</dbReference>
<keyword evidence="11 14" id="KW-1133">Transmembrane helix</keyword>
<keyword evidence="5" id="KW-0597">Phosphoprotein</keyword>
<protein>
    <recommendedName>
        <fullName evidence="3">histidine kinase</fullName>
        <ecNumber evidence="3">2.7.13.3</ecNumber>
    </recommendedName>
</protein>
<reference evidence="17 18" key="1">
    <citation type="submission" date="2011-06" db="EMBL/GenBank/DDBJ databases">
        <authorList>
            <person name="Muzny D."/>
            <person name="Qin X."/>
            <person name="Deng J."/>
            <person name="Jiang H."/>
            <person name="Liu Y."/>
            <person name="Qu J."/>
            <person name="Song X.-Z."/>
            <person name="Zhang L."/>
            <person name="Thornton R."/>
            <person name="Coyle M."/>
            <person name="Francisco L."/>
            <person name="Jackson L."/>
            <person name="Javaid M."/>
            <person name="Korchina V."/>
            <person name="Kovar C."/>
            <person name="Mata R."/>
            <person name="Mathew T."/>
            <person name="Ngo R."/>
            <person name="Nguyen L."/>
            <person name="Nguyen N."/>
            <person name="Okwuonu G."/>
            <person name="Ongeri F."/>
            <person name="Pham C."/>
            <person name="Simmons D."/>
            <person name="Wilczek-Boney K."/>
            <person name="Hale W."/>
            <person name="Jakkamsetti A."/>
            <person name="Pham P."/>
            <person name="Ruth R."/>
            <person name="San Lucas F."/>
            <person name="Warren J."/>
            <person name="Zhang J."/>
            <person name="Zhao Z."/>
            <person name="Zhou C."/>
            <person name="Zhu D."/>
            <person name="Lee S."/>
            <person name="Bess C."/>
            <person name="Blankenburg K."/>
            <person name="Forbes L."/>
            <person name="Fu Q."/>
            <person name="Gubbala S."/>
            <person name="Hirani K."/>
            <person name="Jayaseelan J.C."/>
            <person name="Lara F."/>
            <person name="Munidasa M."/>
            <person name="Palculict T."/>
            <person name="Patil S."/>
            <person name="Pu L.-L."/>
            <person name="Saada N."/>
            <person name="Tang L."/>
            <person name="Weissenberger G."/>
            <person name="Zhu Y."/>
            <person name="Hemphill L."/>
            <person name="Shang Y."/>
            <person name="Youmans B."/>
            <person name="Ayvaz T."/>
            <person name="Ross M."/>
            <person name="Santibanez J."/>
            <person name="Aqrawi P."/>
            <person name="Gross S."/>
            <person name="Joshi V."/>
            <person name="Fowler G."/>
            <person name="Nazareth L."/>
            <person name="Reid J."/>
            <person name="Worley K."/>
            <person name="Petrosino J."/>
            <person name="Highlander S."/>
            <person name="Gibbs R."/>
        </authorList>
    </citation>
    <scope>NUCLEOTIDE SEQUENCE [LARGE SCALE GENOMIC DNA]</scope>
    <source>
        <strain evidence="17 18">ATCC 29427</strain>
    </source>
</reference>
<dbReference type="GO" id="GO:0000155">
    <property type="term" value="F:phosphorelay sensor kinase activity"/>
    <property type="evidence" value="ECO:0007669"/>
    <property type="project" value="InterPro"/>
</dbReference>
<dbReference type="Gene3D" id="6.10.340.10">
    <property type="match status" value="1"/>
</dbReference>
<keyword evidence="8" id="KW-0547">Nucleotide-binding</keyword>
<dbReference type="SMART" id="SM00387">
    <property type="entry name" value="HATPase_c"/>
    <property type="match status" value="1"/>
</dbReference>
<dbReference type="AlphaFoldDB" id="G4D4Z9"/>
<dbReference type="InterPro" id="IPR003660">
    <property type="entry name" value="HAMP_dom"/>
</dbReference>
<evidence type="ECO:0000259" key="15">
    <source>
        <dbReference type="PROSITE" id="PS50109"/>
    </source>
</evidence>
<evidence type="ECO:0000256" key="5">
    <source>
        <dbReference type="ARBA" id="ARBA00022553"/>
    </source>
</evidence>
<dbReference type="CDD" id="cd06225">
    <property type="entry name" value="HAMP"/>
    <property type="match status" value="1"/>
</dbReference>
<evidence type="ECO:0000259" key="16">
    <source>
        <dbReference type="PROSITE" id="PS50885"/>
    </source>
</evidence>
<dbReference type="PROSITE" id="PS50885">
    <property type="entry name" value="HAMP"/>
    <property type="match status" value="1"/>
</dbReference>
<dbReference type="InterPro" id="IPR003594">
    <property type="entry name" value="HATPase_dom"/>
</dbReference>
<evidence type="ECO:0000313" key="18">
    <source>
        <dbReference type="Proteomes" id="UP000003422"/>
    </source>
</evidence>
<evidence type="ECO:0000313" key="17">
    <source>
        <dbReference type="EMBL" id="EGY79398.1"/>
    </source>
</evidence>
<evidence type="ECO:0000256" key="6">
    <source>
        <dbReference type="ARBA" id="ARBA00022679"/>
    </source>
</evidence>
<dbReference type="Pfam" id="PF00512">
    <property type="entry name" value="HisKA"/>
    <property type="match status" value="1"/>
</dbReference>
<keyword evidence="13 14" id="KW-0472">Membrane</keyword>
<evidence type="ECO:0000256" key="13">
    <source>
        <dbReference type="ARBA" id="ARBA00023136"/>
    </source>
</evidence>
<dbReference type="SUPFAM" id="SSF47384">
    <property type="entry name" value="Homodimeric domain of signal transducing histidine kinase"/>
    <property type="match status" value="1"/>
</dbReference>
<organism evidence="17 18">
    <name type="scientific">Peptoniphilus indolicus ATCC 29427</name>
    <dbReference type="NCBI Taxonomy" id="997350"/>
    <lineage>
        <taxon>Bacteria</taxon>
        <taxon>Bacillati</taxon>
        <taxon>Bacillota</taxon>
        <taxon>Tissierellia</taxon>
        <taxon>Tissierellales</taxon>
        <taxon>Peptoniphilaceae</taxon>
        <taxon>Peptoniphilus</taxon>
    </lineage>
</organism>
<keyword evidence="6" id="KW-0808">Transferase</keyword>
<dbReference type="PANTHER" id="PTHR45528">
    <property type="entry name" value="SENSOR HISTIDINE KINASE CPXA"/>
    <property type="match status" value="1"/>
</dbReference>
<dbReference type="HOGENOM" id="CLU_000445_89_3_9"/>
<evidence type="ECO:0000256" key="4">
    <source>
        <dbReference type="ARBA" id="ARBA00022475"/>
    </source>
</evidence>
<keyword evidence="12" id="KW-0902">Two-component regulatory system</keyword>
<keyword evidence="10" id="KW-0067">ATP-binding</keyword>
<comment type="caution">
    <text evidence="17">The sequence shown here is derived from an EMBL/GenBank/DDBJ whole genome shotgun (WGS) entry which is preliminary data.</text>
</comment>
<dbReference type="EC" id="2.7.13.3" evidence="3"/>
<dbReference type="GO" id="GO:0005886">
    <property type="term" value="C:plasma membrane"/>
    <property type="evidence" value="ECO:0007669"/>
    <property type="project" value="UniProtKB-SubCell"/>
</dbReference>
<feature type="domain" description="HAMP" evidence="16">
    <location>
        <begin position="88"/>
        <end position="141"/>
    </location>
</feature>
<dbReference type="CDD" id="cd00075">
    <property type="entry name" value="HATPase"/>
    <property type="match status" value="1"/>
</dbReference>
<dbReference type="eggNOG" id="COG2205">
    <property type="taxonomic scope" value="Bacteria"/>
</dbReference>
<evidence type="ECO:0000256" key="1">
    <source>
        <dbReference type="ARBA" id="ARBA00000085"/>
    </source>
</evidence>
<dbReference type="SMART" id="SM00388">
    <property type="entry name" value="HisKA"/>
    <property type="match status" value="1"/>
</dbReference>
<evidence type="ECO:0000256" key="14">
    <source>
        <dbReference type="SAM" id="Phobius"/>
    </source>
</evidence>
<dbReference type="Pfam" id="PF02518">
    <property type="entry name" value="HATPase_c"/>
    <property type="match status" value="1"/>
</dbReference>
<evidence type="ECO:0000256" key="7">
    <source>
        <dbReference type="ARBA" id="ARBA00022692"/>
    </source>
</evidence>
<keyword evidence="18" id="KW-1185">Reference proteome</keyword>
<keyword evidence="9" id="KW-0418">Kinase</keyword>
<dbReference type="InterPro" id="IPR036097">
    <property type="entry name" value="HisK_dim/P_sf"/>
</dbReference>
<dbReference type="Gene3D" id="3.30.565.10">
    <property type="entry name" value="Histidine kinase-like ATPase, C-terminal domain"/>
    <property type="match status" value="1"/>
</dbReference>
<evidence type="ECO:0000256" key="12">
    <source>
        <dbReference type="ARBA" id="ARBA00023012"/>
    </source>
</evidence>
<comment type="catalytic activity">
    <reaction evidence="1">
        <text>ATP + protein L-histidine = ADP + protein N-phospho-L-histidine.</text>
        <dbReference type="EC" id="2.7.13.3"/>
    </reaction>
</comment>
<dbReference type="RefSeq" id="WP_004822165.1">
    <property type="nucleotide sequence ID" value="NZ_JH165063.1"/>
</dbReference>
<dbReference type="InterPro" id="IPR036890">
    <property type="entry name" value="HATPase_C_sf"/>
</dbReference>